<proteinExistence type="predicted"/>
<comment type="caution">
    <text evidence="1">The sequence shown here is derived from an EMBL/GenBank/DDBJ whole genome shotgun (WGS) entry which is preliminary data.</text>
</comment>
<reference evidence="1 2" key="1">
    <citation type="journal article" date="2012" name="J. Bacteriol.">
        <title>Genome sequence of Rhizobium grahamii CCGE502, a broad-host-range symbiont with low nodulation competitiveness in Phaseolus vulgaris.</title>
        <authorList>
            <person name="Althabegoiti M.J."/>
            <person name="Lozano L."/>
            <person name="Torres-Tejerizo G."/>
            <person name="Ormeno-Orrillo E."/>
            <person name="Rogel M.A."/>
            <person name="Gonzalez V."/>
            <person name="Martinez-Romero E."/>
        </authorList>
    </citation>
    <scope>NUCLEOTIDE SEQUENCE [LARGE SCALE GENOMIC DNA]</scope>
    <source>
        <strain evidence="1 2">CCGE 502</strain>
    </source>
</reference>
<accession>S3HR26</accession>
<sequence>MLISSTVISGCTTTKRIEVAAATQGKIDAGVVLPKWPEDCRRQEAHAAVEVGAELRSVIVRERSALDRQNARTERCSIFYDDVKTRYRAK</sequence>
<protein>
    <submittedName>
        <fullName evidence="1">Uncharacterized protein</fullName>
    </submittedName>
</protein>
<dbReference type="AlphaFoldDB" id="S3HR26"/>
<dbReference type="EMBL" id="AEYE02000029">
    <property type="protein sequence ID" value="EPE95696.1"/>
    <property type="molecule type" value="Genomic_DNA"/>
</dbReference>
<dbReference type="STRING" id="990285.RGCCGE502_22640"/>
<dbReference type="HOGENOM" id="CLU_188442_0_0_5"/>
<evidence type="ECO:0000313" key="2">
    <source>
        <dbReference type="Proteomes" id="UP000014411"/>
    </source>
</evidence>
<name>S3HR26_9HYPH</name>
<evidence type="ECO:0000313" key="1">
    <source>
        <dbReference type="EMBL" id="EPE95696.1"/>
    </source>
</evidence>
<dbReference type="eggNOG" id="ENOG5031AGN">
    <property type="taxonomic scope" value="Bacteria"/>
</dbReference>
<organism evidence="1 2">
    <name type="scientific">Rhizobium grahamii CCGE 502</name>
    <dbReference type="NCBI Taxonomy" id="990285"/>
    <lineage>
        <taxon>Bacteria</taxon>
        <taxon>Pseudomonadati</taxon>
        <taxon>Pseudomonadota</taxon>
        <taxon>Alphaproteobacteria</taxon>
        <taxon>Hyphomicrobiales</taxon>
        <taxon>Rhizobiaceae</taxon>
        <taxon>Rhizobium/Agrobacterium group</taxon>
        <taxon>Rhizobium</taxon>
    </lineage>
</organism>
<dbReference type="Proteomes" id="UP000014411">
    <property type="component" value="Unassembled WGS sequence"/>
</dbReference>
<gene>
    <name evidence="1" type="ORF">RGCCGE502_22640</name>
</gene>
<dbReference type="RefSeq" id="WP_016556478.1">
    <property type="nucleotide sequence ID" value="NZ_AEYE02000029.1"/>
</dbReference>
<keyword evidence="2" id="KW-1185">Reference proteome</keyword>